<dbReference type="PANTHER" id="PTHR43281">
    <property type="entry name" value="FARNESYL DIPHOSPHATE SYNTHASE"/>
    <property type="match status" value="1"/>
</dbReference>
<dbReference type="GO" id="GO:0046872">
    <property type="term" value="F:metal ion binding"/>
    <property type="evidence" value="ECO:0007669"/>
    <property type="project" value="UniProtKB-KW"/>
</dbReference>
<evidence type="ECO:0000313" key="14">
    <source>
        <dbReference type="Proteomes" id="UP000183975"/>
    </source>
</evidence>
<evidence type="ECO:0000256" key="3">
    <source>
        <dbReference type="ARBA" id="ARBA00012439"/>
    </source>
</evidence>
<dbReference type="InterPro" id="IPR008949">
    <property type="entry name" value="Isoprenoid_synthase_dom_sf"/>
</dbReference>
<evidence type="ECO:0000256" key="10">
    <source>
        <dbReference type="ARBA" id="ARBA00032873"/>
    </source>
</evidence>
<dbReference type="InterPro" id="IPR000092">
    <property type="entry name" value="Polyprenyl_synt"/>
</dbReference>
<dbReference type="GO" id="GO:0016114">
    <property type="term" value="P:terpenoid biosynthetic process"/>
    <property type="evidence" value="ECO:0007669"/>
    <property type="project" value="UniProtKB-ARBA"/>
</dbReference>
<accession>A0A1M6LVC9</accession>
<dbReference type="GO" id="GO:0004337">
    <property type="term" value="F:(2E,6E)-farnesyl diphosphate synthase activity"/>
    <property type="evidence" value="ECO:0007669"/>
    <property type="project" value="UniProtKB-EC"/>
</dbReference>
<evidence type="ECO:0000256" key="6">
    <source>
        <dbReference type="ARBA" id="ARBA00022723"/>
    </source>
</evidence>
<dbReference type="Pfam" id="PF00348">
    <property type="entry name" value="polyprenyl_synt"/>
    <property type="match status" value="1"/>
</dbReference>
<dbReference type="InterPro" id="IPR053378">
    <property type="entry name" value="Prenyl_diphosphate_synthase"/>
</dbReference>
<comment type="similarity">
    <text evidence="2 12">Belongs to the FPP/GGPP synthase family.</text>
</comment>
<evidence type="ECO:0000256" key="2">
    <source>
        <dbReference type="ARBA" id="ARBA00006706"/>
    </source>
</evidence>
<evidence type="ECO:0000256" key="4">
    <source>
        <dbReference type="ARBA" id="ARBA00015100"/>
    </source>
</evidence>
<dbReference type="EMBL" id="FRAH01000005">
    <property type="protein sequence ID" value="SHJ75134.1"/>
    <property type="molecule type" value="Genomic_DNA"/>
</dbReference>
<proteinExistence type="inferred from homology"/>
<evidence type="ECO:0000256" key="5">
    <source>
        <dbReference type="ARBA" id="ARBA00022679"/>
    </source>
</evidence>
<sequence length="294" mass="32384">MDFKSDMQARIQEIEAALQTYIPKQEAFPPVIFEAMGYSLFAGGKRLRPMMVLAACEAVGGKKEMAMPFACALEMIHTYSLIHDDLPAMDNDDYRRGRLTSHKVYGEDMAILAGDGLLHHAMETMAQACYENPCKETTGAMLAIAKGAGIHGMLTGQVVDVYFEGKPIDKETLDFIHIHKTAAMIRGALEAGARVGGASEEVVEKFGLAGEKIGVAFQILDDILDVTSTMEELGKPIHSDEKNEKTTYVTLYGIEESRKIAAKLSDEAVAIWKELGESCDFLQTLTNYLLQRTY</sequence>
<evidence type="ECO:0000256" key="9">
    <source>
        <dbReference type="ARBA" id="ARBA00032380"/>
    </source>
</evidence>
<organism evidence="13 14">
    <name type="scientific">Anaerotignum lactatifermentans DSM 14214</name>
    <dbReference type="NCBI Taxonomy" id="1121323"/>
    <lineage>
        <taxon>Bacteria</taxon>
        <taxon>Bacillati</taxon>
        <taxon>Bacillota</taxon>
        <taxon>Clostridia</taxon>
        <taxon>Lachnospirales</taxon>
        <taxon>Anaerotignaceae</taxon>
        <taxon>Anaerotignum</taxon>
    </lineage>
</organism>
<evidence type="ECO:0000256" key="8">
    <source>
        <dbReference type="ARBA" id="ARBA00023229"/>
    </source>
</evidence>
<reference evidence="13 14" key="1">
    <citation type="submission" date="2016-11" db="EMBL/GenBank/DDBJ databases">
        <authorList>
            <person name="Jaros S."/>
            <person name="Januszkiewicz K."/>
            <person name="Wedrychowicz H."/>
        </authorList>
    </citation>
    <scope>NUCLEOTIDE SEQUENCE [LARGE SCALE GENOMIC DNA]</scope>
    <source>
        <strain evidence="13 14">DSM 14214</strain>
    </source>
</reference>
<gene>
    <name evidence="13" type="ORF">SAMN02745138_00441</name>
</gene>
<evidence type="ECO:0000256" key="11">
    <source>
        <dbReference type="ARBA" id="ARBA00049399"/>
    </source>
</evidence>
<dbReference type="FunFam" id="1.10.600.10:FF:000001">
    <property type="entry name" value="Geranylgeranyl diphosphate synthase"/>
    <property type="match status" value="1"/>
</dbReference>
<dbReference type="SFLD" id="SFLDG01017">
    <property type="entry name" value="Polyprenyl_Transferase_Like"/>
    <property type="match status" value="1"/>
</dbReference>
<dbReference type="PANTHER" id="PTHR43281:SF1">
    <property type="entry name" value="FARNESYL DIPHOSPHATE SYNTHASE"/>
    <property type="match status" value="1"/>
</dbReference>
<evidence type="ECO:0000313" key="13">
    <source>
        <dbReference type="EMBL" id="SHJ75134.1"/>
    </source>
</evidence>
<keyword evidence="7" id="KW-0460">Magnesium</keyword>
<keyword evidence="14" id="KW-1185">Reference proteome</keyword>
<comment type="cofactor">
    <cofactor evidence="1">
        <name>Mg(2+)</name>
        <dbReference type="ChEBI" id="CHEBI:18420"/>
    </cofactor>
</comment>
<dbReference type="SUPFAM" id="SSF48576">
    <property type="entry name" value="Terpenoid synthases"/>
    <property type="match status" value="1"/>
</dbReference>
<evidence type="ECO:0000256" key="12">
    <source>
        <dbReference type="RuleBase" id="RU004466"/>
    </source>
</evidence>
<name>A0A1M6LVC9_9FIRM</name>
<dbReference type="EC" id="2.5.1.10" evidence="3"/>
<evidence type="ECO:0000256" key="1">
    <source>
        <dbReference type="ARBA" id="ARBA00001946"/>
    </source>
</evidence>
<dbReference type="PROSITE" id="PS00723">
    <property type="entry name" value="POLYPRENYL_SYNTHASE_1"/>
    <property type="match status" value="1"/>
</dbReference>
<dbReference type="NCBIfam" id="NF045485">
    <property type="entry name" value="FPPsyn"/>
    <property type="match status" value="1"/>
</dbReference>
<dbReference type="CDD" id="cd00685">
    <property type="entry name" value="Trans_IPPS_HT"/>
    <property type="match status" value="1"/>
</dbReference>
<evidence type="ECO:0000256" key="7">
    <source>
        <dbReference type="ARBA" id="ARBA00022842"/>
    </source>
</evidence>
<dbReference type="OrthoDB" id="9805316at2"/>
<dbReference type="SFLD" id="SFLDS00005">
    <property type="entry name" value="Isoprenoid_Synthase_Type_I"/>
    <property type="match status" value="1"/>
</dbReference>
<dbReference type="Gene3D" id="1.10.600.10">
    <property type="entry name" value="Farnesyl Diphosphate Synthase"/>
    <property type="match status" value="1"/>
</dbReference>
<dbReference type="RefSeq" id="WP_072848673.1">
    <property type="nucleotide sequence ID" value="NZ_FRAH01000005.1"/>
</dbReference>
<keyword evidence="8" id="KW-0414">Isoprene biosynthesis</keyword>
<protein>
    <recommendedName>
        <fullName evidence="4">Farnesyl diphosphate synthase</fullName>
        <ecNumber evidence="3">2.5.1.10</ecNumber>
    </recommendedName>
    <alternativeName>
        <fullName evidence="10">(2E,6E)-farnesyl diphosphate synthase</fullName>
    </alternativeName>
    <alternativeName>
        <fullName evidence="9">Geranyltranstransferase</fullName>
    </alternativeName>
</protein>
<dbReference type="PROSITE" id="PS00444">
    <property type="entry name" value="POLYPRENYL_SYNTHASE_2"/>
    <property type="match status" value="1"/>
</dbReference>
<keyword evidence="5 12" id="KW-0808">Transferase</keyword>
<dbReference type="Proteomes" id="UP000183975">
    <property type="component" value="Unassembled WGS sequence"/>
</dbReference>
<dbReference type="GO" id="GO:0005737">
    <property type="term" value="C:cytoplasm"/>
    <property type="evidence" value="ECO:0007669"/>
    <property type="project" value="UniProtKB-ARBA"/>
</dbReference>
<dbReference type="AlphaFoldDB" id="A0A1M6LVC9"/>
<comment type="catalytic activity">
    <reaction evidence="11">
        <text>isopentenyl diphosphate + (2E)-geranyl diphosphate = (2E,6E)-farnesyl diphosphate + diphosphate</text>
        <dbReference type="Rhea" id="RHEA:19361"/>
        <dbReference type="ChEBI" id="CHEBI:33019"/>
        <dbReference type="ChEBI" id="CHEBI:58057"/>
        <dbReference type="ChEBI" id="CHEBI:128769"/>
        <dbReference type="ChEBI" id="CHEBI:175763"/>
        <dbReference type="EC" id="2.5.1.10"/>
    </reaction>
</comment>
<dbReference type="InterPro" id="IPR033749">
    <property type="entry name" value="Polyprenyl_synt_CS"/>
</dbReference>
<keyword evidence="6" id="KW-0479">Metal-binding</keyword>